<evidence type="ECO:0000256" key="6">
    <source>
        <dbReference type="ARBA" id="ARBA00022968"/>
    </source>
</evidence>
<dbReference type="PANTHER" id="PTHR11214:SF314">
    <property type="entry name" value="HEXOSYLTRANSFERASE"/>
    <property type="match status" value="1"/>
</dbReference>
<comment type="caution">
    <text evidence="11">The sequence shown here is derived from an EMBL/GenBank/DDBJ whole genome shotgun (WGS) entry which is preliminary data.</text>
</comment>
<evidence type="ECO:0000256" key="5">
    <source>
        <dbReference type="ARBA" id="ARBA00022692"/>
    </source>
</evidence>
<dbReference type="Pfam" id="PF01762">
    <property type="entry name" value="Galactosyl_T"/>
    <property type="match status" value="1"/>
</dbReference>
<name>A0AA89C5D3_PINIB</name>
<accession>A0AA89C5D3</accession>
<dbReference type="Gene3D" id="3.90.550.50">
    <property type="match status" value="1"/>
</dbReference>
<proteinExistence type="inferred from homology"/>
<dbReference type="PANTHER" id="PTHR11214">
    <property type="entry name" value="BETA-1,3-N-ACETYLGLUCOSAMINYLTRANSFERASE"/>
    <property type="match status" value="1"/>
</dbReference>
<keyword evidence="4" id="KW-0808">Transferase</keyword>
<evidence type="ECO:0000256" key="9">
    <source>
        <dbReference type="ARBA" id="ARBA00023136"/>
    </source>
</evidence>
<keyword evidence="3 10" id="KW-0328">Glycosyltransferase</keyword>
<evidence type="ECO:0000256" key="4">
    <source>
        <dbReference type="ARBA" id="ARBA00022679"/>
    </source>
</evidence>
<evidence type="ECO:0000256" key="8">
    <source>
        <dbReference type="ARBA" id="ARBA00023034"/>
    </source>
</evidence>
<evidence type="ECO:0000256" key="2">
    <source>
        <dbReference type="ARBA" id="ARBA00008661"/>
    </source>
</evidence>
<dbReference type="EMBL" id="VSWD01000002">
    <property type="protein sequence ID" value="KAK3106877.1"/>
    <property type="molecule type" value="Genomic_DNA"/>
</dbReference>
<keyword evidence="5" id="KW-0812">Transmembrane</keyword>
<keyword evidence="7" id="KW-1133">Transmembrane helix</keyword>
<dbReference type="InterPro" id="IPR002659">
    <property type="entry name" value="Glyco_trans_31"/>
</dbReference>
<dbReference type="GO" id="GO:0016758">
    <property type="term" value="F:hexosyltransferase activity"/>
    <property type="evidence" value="ECO:0007669"/>
    <property type="project" value="InterPro"/>
</dbReference>
<comment type="subcellular location">
    <subcellularLocation>
        <location evidence="1 10">Golgi apparatus membrane</location>
        <topology evidence="1 10">Single-pass type II membrane protein</topology>
    </subcellularLocation>
</comment>
<sequence>MSNIISERSFAFQQVDKPVREYRITRGPGRPNSSEGHMDNFIIAEENKCKDMNTTGNLLVGVYTGINEASPREYIRKTWGLTARTNPRIRLIFVVGSSTDAEAMNKIKMESLGNGDIVQGDFIDTYRNLTLKSFIFFKWANLFCRNAKNLLKIDSDMQINLAQLLDVLELSTIQDKFICSIVVKHNKVIRDASSKWYVPFQYYSEFVYPNHCPGAAYIVPKRIGMKIAALPLPNEPFPVDDAYITGILREELQEDLTAGIFKFHHNRGKSVDMIFEGTNKKEIKSVRIMNFRH</sequence>
<dbReference type="AlphaFoldDB" id="A0AA89C5D3"/>
<keyword evidence="9" id="KW-0472">Membrane</keyword>
<evidence type="ECO:0000256" key="7">
    <source>
        <dbReference type="ARBA" id="ARBA00022989"/>
    </source>
</evidence>
<evidence type="ECO:0000256" key="10">
    <source>
        <dbReference type="RuleBase" id="RU363063"/>
    </source>
</evidence>
<reference evidence="11" key="1">
    <citation type="submission" date="2019-08" db="EMBL/GenBank/DDBJ databases">
        <title>The improved chromosome-level genome for the pearl oyster Pinctada fucata martensii using PacBio sequencing and Hi-C.</title>
        <authorList>
            <person name="Zheng Z."/>
        </authorList>
    </citation>
    <scope>NUCLEOTIDE SEQUENCE</scope>
    <source>
        <strain evidence="11">ZZ-2019</strain>
        <tissue evidence="11">Adductor muscle</tissue>
    </source>
</reference>
<gene>
    <name evidence="11" type="ORF">FSP39_001809</name>
</gene>
<keyword evidence="12" id="KW-1185">Reference proteome</keyword>
<dbReference type="GO" id="GO:0006493">
    <property type="term" value="P:protein O-linked glycosylation"/>
    <property type="evidence" value="ECO:0007669"/>
    <property type="project" value="TreeGrafter"/>
</dbReference>
<evidence type="ECO:0000256" key="3">
    <source>
        <dbReference type="ARBA" id="ARBA00022676"/>
    </source>
</evidence>
<dbReference type="EC" id="2.4.1.-" evidence="10"/>
<keyword evidence="6" id="KW-0735">Signal-anchor</keyword>
<protein>
    <recommendedName>
        <fullName evidence="10">Hexosyltransferase</fullName>
        <ecNumber evidence="10">2.4.1.-</ecNumber>
    </recommendedName>
</protein>
<evidence type="ECO:0000313" key="11">
    <source>
        <dbReference type="EMBL" id="KAK3106877.1"/>
    </source>
</evidence>
<comment type="similarity">
    <text evidence="2 10">Belongs to the glycosyltransferase 31 family.</text>
</comment>
<keyword evidence="8 10" id="KW-0333">Golgi apparatus</keyword>
<dbReference type="Proteomes" id="UP001186944">
    <property type="component" value="Unassembled WGS sequence"/>
</dbReference>
<dbReference type="GO" id="GO:0000139">
    <property type="term" value="C:Golgi membrane"/>
    <property type="evidence" value="ECO:0007669"/>
    <property type="project" value="UniProtKB-SubCell"/>
</dbReference>
<evidence type="ECO:0000256" key="1">
    <source>
        <dbReference type="ARBA" id="ARBA00004323"/>
    </source>
</evidence>
<organism evidence="11 12">
    <name type="scientific">Pinctada imbricata</name>
    <name type="common">Atlantic pearl-oyster</name>
    <name type="synonym">Pinctada martensii</name>
    <dbReference type="NCBI Taxonomy" id="66713"/>
    <lineage>
        <taxon>Eukaryota</taxon>
        <taxon>Metazoa</taxon>
        <taxon>Spiralia</taxon>
        <taxon>Lophotrochozoa</taxon>
        <taxon>Mollusca</taxon>
        <taxon>Bivalvia</taxon>
        <taxon>Autobranchia</taxon>
        <taxon>Pteriomorphia</taxon>
        <taxon>Pterioida</taxon>
        <taxon>Pterioidea</taxon>
        <taxon>Pteriidae</taxon>
        <taxon>Pinctada</taxon>
    </lineage>
</organism>
<evidence type="ECO:0000313" key="12">
    <source>
        <dbReference type="Proteomes" id="UP001186944"/>
    </source>
</evidence>